<evidence type="ECO:0000313" key="3">
    <source>
        <dbReference type="Proteomes" id="UP000290572"/>
    </source>
</evidence>
<sequence>MVTPRVGEAKAELTDQWAKVEQGDLRSKMEPMDPPDFVQLASASPEASPHHRTTQGKTQGCKRTAEAGLEDWQY</sequence>
<name>A0A498MVV9_LABRO</name>
<evidence type="ECO:0000256" key="1">
    <source>
        <dbReference type="SAM" id="MobiDB-lite"/>
    </source>
</evidence>
<dbReference type="AlphaFoldDB" id="A0A498MVV9"/>
<feature type="region of interest" description="Disordered" evidence="1">
    <location>
        <begin position="25"/>
        <end position="74"/>
    </location>
</feature>
<accession>A0A498MVV9</accession>
<organism evidence="2 3">
    <name type="scientific">Labeo rohita</name>
    <name type="common">Indian major carp</name>
    <name type="synonym">Cyprinus rohita</name>
    <dbReference type="NCBI Taxonomy" id="84645"/>
    <lineage>
        <taxon>Eukaryota</taxon>
        <taxon>Metazoa</taxon>
        <taxon>Chordata</taxon>
        <taxon>Craniata</taxon>
        <taxon>Vertebrata</taxon>
        <taxon>Euteleostomi</taxon>
        <taxon>Actinopterygii</taxon>
        <taxon>Neopterygii</taxon>
        <taxon>Teleostei</taxon>
        <taxon>Ostariophysi</taxon>
        <taxon>Cypriniformes</taxon>
        <taxon>Cyprinidae</taxon>
        <taxon>Labeoninae</taxon>
        <taxon>Labeonini</taxon>
        <taxon>Labeo</taxon>
    </lineage>
</organism>
<proteinExistence type="predicted"/>
<dbReference type="EMBL" id="QBIY01012503">
    <property type="protein sequence ID" value="RXN24900.1"/>
    <property type="molecule type" value="Genomic_DNA"/>
</dbReference>
<dbReference type="Proteomes" id="UP000290572">
    <property type="component" value="Unassembled WGS sequence"/>
</dbReference>
<protein>
    <submittedName>
        <fullName evidence="2">Uncharacterized protein</fullName>
    </submittedName>
</protein>
<gene>
    <name evidence="2" type="ORF">ROHU_021853</name>
</gene>
<reference evidence="2 3" key="1">
    <citation type="submission" date="2018-03" db="EMBL/GenBank/DDBJ databases">
        <title>Draft genome sequence of Rohu Carp (Labeo rohita).</title>
        <authorList>
            <person name="Das P."/>
            <person name="Kushwaha B."/>
            <person name="Joshi C.G."/>
            <person name="Kumar D."/>
            <person name="Nagpure N.S."/>
            <person name="Sahoo L."/>
            <person name="Das S.P."/>
            <person name="Bit A."/>
            <person name="Patnaik S."/>
            <person name="Meher P.K."/>
            <person name="Jayasankar P."/>
            <person name="Koringa P.G."/>
            <person name="Patel N.V."/>
            <person name="Hinsu A.T."/>
            <person name="Kumar R."/>
            <person name="Pandey M."/>
            <person name="Agarwal S."/>
            <person name="Srivastava S."/>
            <person name="Singh M."/>
            <person name="Iquebal M.A."/>
            <person name="Jaiswal S."/>
            <person name="Angadi U.B."/>
            <person name="Kumar N."/>
            <person name="Raza M."/>
            <person name="Shah T.M."/>
            <person name="Rai A."/>
            <person name="Jena J.K."/>
        </authorList>
    </citation>
    <scope>NUCLEOTIDE SEQUENCE [LARGE SCALE GENOMIC DNA]</scope>
    <source>
        <strain evidence="2">DASCIFA01</strain>
        <tissue evidence="2">Testis</tissue>
    </source>
</reference>
<comment type="caution">
    <text evidence="2">The sequence shown here is derived from an EMBL/GenBank/DDBJ whole genome shotgun (WGS) entry which is preliminary data.</text>
</comment>
<evidence type="ECO:0000313" key="2">
    <source>
        <dbReference type="EMBL" id="RXN24900.1"/>
    </source>
</evidence>
<keyword evidence="3" id="KW-1185">Reference proteome</keyword>